<dbReference type="InterPro" id="IPR036237">
    <property type="entry name" value="Xyl_isomerase-like_sf"/>
</dbReference>
<dbReference type="AlphaFoldDB" id="A0A1G6YWZ3"/>
<dbReference type="InterPro" id="IPR013022">
    <property type="entry name" value="Xyl_isomerase-like_TIM-brl"/>
</dbReference>
<dbReference type="STRING" id="641691.SAMN05421636_102403"/>
<evidence type="ECO:0000256" key="1">
    <source>
        <dbReference type="SAM" id="SignalP"/>
    </source>
</evidence>
<proteinExistence type="predicted"/>
<dbReference type="PANTHER" id="PTHR12110">
    <property type="entry name" value="HYDROXYPYRUVATE ISOMERASE"/>
    <property type="match status" value="1"/>
</dbReference>
<accession>A0A1G6YWZ3</accession>
<dbReference type="SUPFAM" id="SSF51658">
    <property type="entry name" value="Xylose isomerase-like"/>
    <property type="match status" value="1"/>
</dbReference>
<feature type="domain" description="Xylose isomerase-like TIM barrel" evidence="2">
    <location>
        <begin position="65"/>
        <end position="283"/>
    </location>
</feature>
<organism evidence="3 4">
    <name type="scientific">Pricia antarctica</name>
    <dbReference type="NCBI Taxonomy" id="641691"/>
    <lineage>
        <taxon>Bacteria</taxon>
        <taxon>Pseudomonadati</taxon>
        <taxon>Bacteroidota</taxon>
        <taxon>Flavobacteriia</taxon>
        <taxon>Flavobacteriales</taxon>
        <taxon>Flavobacteriaceae</taxon>
        <taxon>Pricia</taxon>
    </lineage>
</organism>
<keyword evidence="3" id="KW-0413">Isomerase</keyword>
<dbReference type="Pfam" id="PF01261">
    <property type="entry name" value="AP_endonuc_2"/>
    <property type="match status" value="1"/>
</dbReference>
<dbReference type="GO" id="GO:0016853">
    <property type="term" value="F:isomerase activity"/>
    <property type="evidence" value="ECO:0007669"/>
    <property type="project" value="UniProtKB-KW"/>
</dbReference>
<dbReference type="Proteomes" id="UP000199109">
    <property type="component" value="Unassembled WGS sequence"/>
</dbReference>
<dbReference type="PANTHER" id="PTHR12110:SF53">
    <property type="entry name" value="BLR5974 PROTEIN"/>
    <property type="match status" value="1"/>
</dbReference>
<dbReference type="EMBL" id="FNAO01000002">
    <property type="protein sequence ID" value="SDD94782.1"/>
    <property type="molecule type" value="Genomic_DNA"/>
</dbReference>
<evidence type="ECO:0000313" key="4">
    <source>
        <dbReference type="Proteomes" id="UP000199109"/>
    </source>
</evidence>
<sequence length="355" mass="40772">MERRKFLKTSSAASLLFSLPFVPHLSPAFAETRFGVVDASYMIRRFRNLPSTKYPPFTNALEMIDHCNSLGFGGMQVGVGGWDSQFSKKVRKRKEDYGVFLEAQISLPKNETDLARYESEVMAAKETGIDIFRTACLSGRRYETFDTMDAFQKFKVASIEAMQRAEPIMRKHRVKLAVENHKDWRADEFIEILKLLDSEWIGVTLDTGNNISLLEDPMHVVEKLAPYSFSVHLKDMAVAEYEDGFLLSEVNFGEGHLDIEGMIAIIKKNNPDIRFNLEMITRDPLKIPCLTKKYWTTFDQISAPDFAVYLNQIRNQKSEKTLPVLSDKPTDEQLRIEMENNRTCLNYAKANYGFK</sequence>
<protein>
    <submittedName>
        <fullName evidence="3">Sugar phosphate isomerase/epimerase</fullName>
    </submittedName>
</protein>
<dbReference type="OrthoDB" id="256906at2"/>
<dbReference type="RefSeq" id="WP_091866324.1">
    <property type="nucleotide sequence ID" value="NZ_FNAO01000002.1"/>
</dbReference>
<feature type="signal peptide" evidence="1">
    <location>
        <begin position="1"/>
        <end position="30"/>
    </location>
</feature>
<gene>
    <name evidence="3" type="ORF">SAMN05421636_102403</name>
</gene>
<keyword evidence="4" id="KW-1185">Reference proteome</keyword>
<dbReference type="InterPro" id="IPR050312">
    <property type="entry name" value="IolE/XylAMocC-like"/>
</dbReference>
<dbReference type="Gene3D" id="3.20.20.150">
    <property type="entry name" value="Divalent-metal-dependent TIM barrel enzymes"/>
    <property type="match status" value="1"/>
</dbReference>
<evidence type="ECO:0000259" key="2">
    <source>
        <dbReference type="Pfam" id="PF01261"/>
    </source>
</evidence>
<reference evidence="3 4" key="1">
    <citation type="submission" date="2016-10" db="EMBL/GenBank/DDBJ databases">
        <authorList>
            <person name="de Groot N.N."/>
        </authorList>
    </citation>
    <scope>NUCLEOTIDE SEQUENCE [LARGE SCALE GENOMIC DNA]</scope>
    <source>
        <strain evidence="3 4">DSM 23421</strain>
    </source>
</reference>
<evidence type="ECO:0000313" key="3">
    <source>
        <dbReference type="EMBL" id="SDD94782.1"/>
    </source>
</evidence>
<name>A0A1G6YWZ3_9FLAO</name>
<feature type="chain" id="PRO_5011562896" evidence="1">
    <location>
        <begin position="31"/>
        <end position="355"/>
    </location>
</feature>
<keyword evidence="1" id="KW-0732">Signal</keyword>